<dbReference type="EMBL" id="LZPO01108007">
    <property type="protein sequence ID" value="OBS59609.1"/>
    <property type="molecule type" value="Genomic_DNA"/>
</dbReference>
<dbReference type="Pfam" id="PF09781">
    <property type="entry name" value="NDUF_B5"/>
    <property type="match status" value="1"/>
</dbReference>
<reference evidence="1 2" key="1">
    <citation type="submission" date="2016-06" db="EMBL/GenBank/DDBJ databases">
        <title>The Draft Genome Sequence and Annotation of the Desert Woodrat Neotoma lepida.</title>
        <authorList>
            <person name="Campbell M."/>
            <person name="Oakeson K.F."/>
            <person name="Yandell M."/>
            <person name="Halpert J.R."/>
            <person name="Dearing D."/>
        </authorList>
    </citation>
    <scope>NUCLEOTIDE SEQUENCE [LARGE SCALE GENOMIC DNA]</scope>
    <source>
        <strain evidence="1">417</strain>
        <tissue evidence="1">Liver</tissue>
    </source>
</reference>
<evidence type="ECO:0000313" key="2">
    <source>
        <dbReference type="Proteomes" id="UP000092124"/>
    </source>
</evidence>
<name>A0A1A6G191_NEOLE</name>
<dbReference type="Proteomes" id="UP000092124">
    <property type="component" value="Unassembled WGS sequence"/>
</dbReference>
<sequence>MFIGTSVKRGLYPSWTLGLAEDLHTSEAELAEIPEGYIPEHWEYYKALLDPSIFYGALHVKK</sequence>
<keyword evidence="2" id="KW-1185">Reference proteome</keyword>
<accession>A0A1A6G191</accession>
<protein>
    <submittedName>
        <fullName evidence="1">Uncharacterized protein</fullName>
    </submittedName>
</protein>
<gene>
    <name evidence="1" type="ORF">A6R68_09264</name>
</gene>
<comment type="caution">
    <text evidence="1">The sequence shown here is derived from an EMBL/GenBank/DDBJ whole genome shotgun (WGS) entry which is preliminary data.</text>
</comment>
<dbReference type="InterPro" id="IPR019173">
    <property type="entry name" value="NADH_UbQ_OxRdtase_B5_su"/>
</dbReference>
<proteinExistence type="predicted"/>
<evidence type="ECO:0000313" key="1">
    <source>
        <dbReference type="EMBL" id="OBS59609.1"/>
    </source>
</evidence>
<dbReference type="OrthoDB" id="9995605at2759"/>
<organism evidence="1 2">
    <name type="scientific">Neotoma lepida</name>
    <name type="common">Desert woodrat</name>
    <dbReference type="NCBI Taxonomy" id="56216"/>
    <lineage>
        <taxon>Eukaryota</taxon>
        <taxon>Metazoa</taxon>
        <taxon>Chordata</taxon>
        <taxon>Craniata</taxon>
        <taxon>Vertebrata</taxon>
        <taxon>Euteleostomi</taxon>
        <taxon>Mammalia</taxon>
        <taxon>Eutheria</taxon>
        <taxon>Euarchontoglires</taxon>
        <taxon>Glires</taxon>
        <taxon>Rodentia</taxon>
        <taxon>Myomorpha</taxon>
        <taxon>Muroidea</taxon>
        <taxon>Cricetidae</taxon>
        <taxon>Neotominae</taxon>
        <taxon>Neotoma</taxon>
    </lineage>
</organism>
<dbReference type="AlphaFoldDB" id="A0A1A6G191"/>